<dbReference type="PANTHER" id="PTHR30627:SF2">
    <property type="entry name" value="PEPTIDOGLYCAN D,D-TRANSPEPTIDASE MRDA"/>
    <property type="match status" value="1"/>
</dbReference>
<dbReference type="Gene3D" id="3.40.710.10">
    <property type="entry name" value="DD-peptidase/beta-lactamase superfamily"/>
    <property type="match status" value="1"/>
</dbReference>
<comment type="subcellular location">
    <subcellularLocation>
        <location evidence="14">Cell inner membrane</location>
        <topology evidence="14">Single-pass membrane protein</topology>
    </subcellularLocation>
    <subcellularLocation>
        <location evidence="2">Cell membrane</location>
    </subcellularLocation>
    <subcellularLocation>
        <location evidence="1">Membrane</location>
        <topology evidence="1">Single-pass membrane protein</topology>
    </subcellularLocation>
</comment>
<keyword evidence="8 14" id="KW-0378">Hydrolase</keyword>
<evidence type="ECO:0000259" key="15">
    <source>
        <dbReference type="Pfam" id="PF00905"/>
    </source>
</evidence>
<comment type="pathway">
    <text evidence="14">Cell wall biogenesis; peptidoglycan biosynthesis.</text>
</comment>
<dbReference type="RefSeq" id="WP_017376959.1">
    <property type="nucleotide sequence ID" value="NZ_CP012508.1"/>
</dbReference>
<keyword evidence="4 14" id="KW-0997">Cell inner membrane</keyword>
<keyword evidence="10 14" id="KW-0573">Peptidoglycan synthesis</keyword>
<dbReference type="GO" id="GO:0009252">
    <property type="term" value="P:peptidoglycan biosynthetic process"/>
    <property type="evidence" value="ECO:0007669"/>
    <property type="project" value="UniProtKB-UniRule"/>
</dbReference>
<feature type="transmembrane region" description="Helical" evidence="14">
    <location>
        <begin position="20"/>
        <end position="40"/>
    </location>
</feature>
<evidence type="ECO:0000256" key="4">
    <source>
        <dbReference type="ARBA" id="ARBA00022519"/>
    </source>
</evidence>
<keyword evidence="9 14" id="KW-0133">Cell shape</keyword>
<protein>
    <recommendedName>
        <fullName evidence="14">Peptidoglycan D,D-transpeptidase MrdA</fullName>
        <ecNumber evidence="14">3.4.16.4</ecNumber>
    </recommendedName>
    <alternativeName>
        <fullName evidence="14">Penicillin-binding protein 2</fullName>
        <shortName evidence="14">PBP-2</shortName>
    </alternativeName>
</protein>
<dbReference type="NCBIfam" id="TIGR03423">
    <property type="entry name" value="pbp2_mrdA"/>
    <property type="match status" value="1"/>
</dbReference>
<evidence type="ECO:0000256" key="9">
    <source>
        <dbReference type="ARBA" id="ARBA00022960"/>
    </source>
</evidence>
<gene>
    <name evidence="14" type="primary">mrdA</name>
    <name evidence="17" type="ORF">KU39_2777</name>
</gene>
<accession>A0A1L6TEQ0</accession>
<reference evidence="17 18" key="1">
    <citation type="journal article" date="2014" name="Genome Announc.">
        <title>Comparative Genome Analysis of Two Isolates of the Fish Pathogen Piscirickettsia salmonis from Different Hosts Reveals Major Differences in Virulence-Associated Secretion Systems.</title>
        <authorList>
            <person name="Bohle H."/>
            <person name="Henriquez P."/>
            <person name="Grothusen H."/>
            <person name="Navas E."/>
            <person name="Sandoval A."/>
            <person name="Bustamante F."/>
            <person name="Bustos P."/>
            <person name="Mancilla M."/>
        </authorList>
    </citation>
    <scope>NUCLEOTIDE SEQUENCE [LARGE SCALE GENOMIC DNA]</scope>
    <source>
        <strain evidence="18">B1-32597</strain>
    </source>
</reference>
<evidence type="ECO:0000256" key="11">
    <source>
        <dbReference type="ARBA" id="ARBA00022989"/>
    </source>
</evidence>
<dbReference type="PANTHER" id="PTHR30627">
    <property type="entry name" value="PEPTIDOGLYCAN D,D-TRANSPEPTIDASE"/>
    <property type="match status" value="1"/>
</dbReference>
<feature type="domain" description="Penicillin-binding protein transpeptidase" evidence="15">
    <location>
        <begin position="266"/>
        <end position="599"/>
    </location>
</feature>
<dbReference type="Gene3D" id="3.90.1310.10">
    <property type="entry name" value="Penicillin-binding protein 2a (Domain 2)"/>
    <property type="match status" value="1"/>
</dbReference>
<dbReference type="Proteomes" id="UP000029558">
    <property type="component" value="Chromosome"/>
</dbReference>
<evidence type="ECO:0000313" key="18">
    <source>
        <dbReference type="Proteomes" id="UP000029558"/>
    </source>
</evidence>
<dbReference type="EC" id="3.4.16.4" evidence="14"/>
<dbReference type="GO" id="GO:0071555">
    <property type="term" value="P:cell wall organization"/>
    <property type="evidence" value="ECO:0007669"/>
    <property type="project" value="UniProtKB-KW"/>
</dbReference>
<keyword evidence="5 14" id="KW-0121">Carboxypeptidase</keyword>
<dbReference type="InterPro" id="IPR001460">
    <property type="entry name" value="PCN-bd_Tpept"/>
</dbReference>
<dbReference type="InterPro" id="IPR017790">
    <property type="entry name" value="Penicillin-binding_protein_2"/>
</dbReference>
<proteinExistence type="inferred from homology"/>
<dbReference type="InterPro" id="IPR012338">
    <property type="entry name" value="Beta-lactam/transpept-like"/>
</dbReference>
<evidence type="ECO:0000256" key="6">
    <source>
        <dbReference type="ARBA" id="ARBA00022670"/>
    </source>
</evidence>
<comment type="caution">
    <text evidence="14">Lacks conserved residue(s) required for the propagation of feature annotation.</text>
</comment>
<evidence type="ECO:0000256" key="3">
    <source>
        <dbReference type="ARBA" id="ARBA00022475"/>
    </source>
</evidence>
<comment type="catalytic activity">
    <reaction evidence="14">
        <text>Preferential cleavage: (Ac)2-L-Lys-D-Ala-|-D-Ala. Also transpeptidation of peptidyl-alanyl moieties that are N-acyl substituents of D-alanine.</text>
        <dbReference type="EC" id="3.4.16.4"/>
    </reaction>
</comment>
<organism evidence="17 18">
    <name type="scientific">Piscirickettsia salmonis</name>
    <dbReference type="NCBI Taxonomy" id="1238"/>
    <lineage>
        <taxon>Bacteria</taxon>
        <taxon>Pseudomonadati</taxon>
        <taxon>Pseudomonadota</taxon>
        <taxon>Gammaproteobacteria</taxon>
        <taxon>Thiotrichales</taxon>
        <taxon>Piscirickettsiaceae</taxon>
        <taxon>Piscirickettsia</taxon>
    </lineage>
</organism>
<dbReference type="GO" id="GO:0009002">
    <property type="term" value="F:serine-type D-Ala-D-Ala carboxypeptidase activity"/>
    <property type="evidence" value="ECO:0007669"/>
    <property type="project" value="UniProtKB-UniRule"/>
</dbReference>
<feature type="domain" description="Penicillin-binding protein dimerisation" evidence="16">
    <location>
        <begin position="64"/>
        <end position="234"/>
    </location>
</feature>
<keyword evidence="6 14" id="KW-0645">Protease</keyword>
<dbReference type="Gene3D" id="3.30.1390.30">
    <property type="entry name" value="Penicillin-binding protein 2a, domain 3"/>
    <property type="match status" value="1"/>
</dbReference>
<sequence length="611" mass="69321">MGGQWLEDSHQAENYFKQRIIQALLIVCSLLLLLAGRLAYLQLVDHSRYSTLSRNNYIRVVPLVPKRGLIYDRAGVLLAENIPVYSLDIIPERTRNIKQTIMQLSEILPITNEDIKRFTRQRRLRHAFDSIPLLDDLTHEQVAKFSVSQHRFPGVQVTARLKRHYTLGPEFVSILGYVSRISEQDLKKVDAANYRGTYTMGKTGVEGQYEKLLHGKVGYEEVEVNVYGRQVRVVKQVESIPGKNLYLTIDAKLQKAAYQALESKKGAMVALDPKTGGVIAMVSMPSYDPNLFADGISRKDYYALQRSVDHPLFNRALRGKYPPASTVKPFMALLGLESQAITKNTVFHDPGYFQLKGSTRKFRDWKKEGHGRVNLNKAVAESVDTYFYQLAHQLGINTMHDFMSRFGFGKKTGIDLPGEMAPVYPSAVWKEKALGQIWFPGETVIAGIGQGYVQATPMQLAASTMLLANRGKSYRPHVLGWIKSEKNEQKSTAVLLPEVKLDQRRHWHYIEQAMESVITMPTGTAHYLSRGLEYRLAGKTGTAQVFSFGEDREESQKLMDKKKNLRHHTWFMAYAPIKEPEIVVVVLLEHANGAAKIARKVMDYYLLEEKA</sequence>
<evidence type="ECO:0000256" key="14">
    <source>
        <dbReference type="HAMAP-Rule" id="MF_02081"/>
    </source>
</evidence>
<dbReference type="GO" id="GO:0071972">
    <property type="term" value="F:peptidoglycan L,D-transpeptidase activity"/>
    <property type="evidence" value="ECO:0007669"/>
    <property type="project" value="TreeGrafter"/>
</dbReference>
<evidence type="ECO:0000256" key="12">
    <source>
        <dbReference type="ARBA" id="ARBA00023136"/>
    </source>
</evidence>
<dbReference type="GO" id="GO:0006508">
    <property type="term" value="P:proteolysis"/>
    <property type="evidence" value="ECO:0007669"/>
    <property type="project" value="UniProtKB-KW"/>
</dbReference>
<evidence type="ECO:0000313" key="17">
    <source>
        <dbReference type="EMBL" id="ALB23953.1"/>
    </source>
</evidence>
<dbReference type="SUPFAM" id="SSF56601">
    <property type="entry name" value="beta-lactamase/transpeptidase-like"/>
    <property type="match status" value="1"/>
</dbReference>
<dbReference type="GO" id="GO:0005886">
    <property type="term" value="C:plasma membrane"/>
    <property type="evidence" value="ECO:0007669"/>
    <property type="project" value="UniProtKB-SubCell"/>
</dbReference>
<dbReference type="InterPro" id="IPR050515">
    <property type="entry name" value="Beta-lactam/transpept"/>
</dbReference>
<comment type="similarity">
    <text evidence="14">Belongs to the transpeptidase family. MrdA subfamily.</text>
</comment>
<dbReference type="HAMAP" id="MF_02081">
    <property type="entry name" value="MrdA_transpept"/>
    <property type="match status" value="1"/>
</dbReference>
<evidence type="ECO:0000256" key="5">
    <source>
        <dbReference type="ARBA" id="ARBA00022645"/>
    </source>
</evidence>
<comment type="function">
    <text evidence="14">Catalyzes cross-linking of the peptidoglycan cell wall.</text>
</comment>
<evidence type="ECO:0000259" key="16">
    <source>
        <dbReference type="Pfam" id="PF03717"/>
    </source>
</evidence>
<dbReference type="GO" id="GO:0008360">
    <property type="term" value="P:regulation of cell shape"/>
    <property type="evidence" value="ECO:0007669"/>
    <property type="project" value="UniProtKB-KW"/>
</dbReference>
<keyword evidence="12 14" id="KW-0472">Membrane</keyword>
<dbReference type="Pfam" id="PF00905">
    <property type="entry name" value="Transpeptidase"/>
    <property type="match status" value="1"/>
</dbReference>
<dbReference type="AlphaFoldDB" id="A0A1L6TEQ0"/>
<dbReference type="GO" id="GO:0008658">
    <property type="term" value="F:penicillin binding"/>
    <property type="evidence" value="ECO:0007669"/>
    <property type="project" value="UniProtKB-UniRule"/>
</dbReference>
<dbReference type="EMBL" id="CP012508">
    <property type="protein sequence ID" value="ALB23953.1"/>
    <property type="molecule type" value="Genomic_DNA"/>
</dbReference>
<evidence type="ECO:0000256" key="8">
    <source>
        <dbReference type="ARBA" id="ARBA00022801"/>
    </source>
</evidence>
<dbReference type="InterPro" id="IPR036138">
    <property type="entry name" value="PBP_dimer_sf"/>
</dbReference>
<keyword evidence="3 14" id="KW-1003">Cell membrane</keyword>
<evidence type="ECO:0000256" key="10">
    <source>
        <dbReference type="ARBA" id="ARBA00022984"/>
    </source>
</evidence>
<keyword evidence="13 14" id="KW-0961">Cell wall biogenesis/degradation</keyword>
<dbReference type="SUPFAM" id="SSF56519">
    <property type="entry name" value="Penicillin binding protein dimerisation domain"/>
    <property type="match status" value="1"/>
</dbReference>
<evidence type="ECO:0000256" key="2">
    <source>
        <dbReference type="ARBA" id="ARBA00004236"/>
    </source>
</evidence>
<dbReference type="OrthoDB" id="9766847at2"/>
<keyword evidence="17" id="KW-0808">Transferase</keyword>
<feature type="active site" description="Acyl-ester intermediate" evidence="14">
    <location>
        <position position="325"/>
    </location>
</feature>
<keyword evidence="7 14" id="KW-0812">Transmembrane</keyword>
<keyword evidence="17" id="KW-0328">Glycosyltransferase</keyword>
<evidence type="ECO:0000256" key="1">
    <source>
        <dbReference type="ARBA" id="ARBA00004167"/>
    </source>
</evidence>
<dbReference type="InterPro" id="IPR005311">
    <property type="entry name" value="PBP_dimer"/>
</dbReference>
<keyword evidence="11 14" id="KW-1133">Transmembrane helix</keyword>
<dbReference type="GO" id="GO:0016757">
    <property type="term" value="F:glycosyltransferase activity"/>
    <property type="evidence" value="ECO:0007669"/>
    <property type="project" value="UniProtKB-KW"/>
</dbReference>
<evidence type="ECO:0000256" key="13">
    <source>
        <dbReference type="ARBA" id="ARBA00023316"/>
    </source>
</evidence>
<evidence type="ECO:0000256" key="7">
    <source>
        <dbReference type="ARBA" id="ARBA00022692"/>
    </source>
</evidence>
<name>A0A1L6TEQ0_PISSA</name>
<dbReference type="Pfam" id="PF03717">
    <property type="entry name" value="PBP_dimer"/>
    <property type="match status" value="1"/>
</dbReference>